<dbReference type="Pfam" id="PF00059">
    <property type="entry name" value="Lectin_C"/>
    <property type="match status" value="1"/>
</dbReference>
<dbReference type="PANTHER" id="PTHR22801">
    <property type="entry name" value="LITHOSTATHINE"/>
    <property type="match status" value="1"/>
</dbReference>
<feature type="domain" description="C-type lectin" evidence="2">
    <location>
        <begin position="52"/>
        <end position="101"/>
    </location>
</feature>
<dbReference type="InterPro" id="IPR016186">
    <property type="entry name" value="C-type_lectin-like/link_sf"/>
</dbReference>
<dbReference type="OrthoDB" id="6133475at2759"/>
<protein>
    <submittedName>
        <fullName evidence="3">Hypp9239 protein</fullName>
    </submittedName>
</protein>
<dbReference type="InterPro" id="IPR001304">
    <property type="entry name" value="C-type_lectin-like"/>
</dbReference>
<dbReference type="AlphaFoldDB" id="A0A8K0EKM3"/>
<accession>A0A8K0EKM3</accession>
<feature type="signal peptide" evidence="1">
    <location>
        <begin position="1"/>
        <end position="34"/>
    </location>
</feature>
<keyword evidence="1" id="KW-0732">Signal</keyword>
<sequence>MGGRDPGATRGKPIATGIICCLLLITEGPVGTVGYTEHGGSFYKVFMTRKDHTSAQQTCEADGGHLAVVKTEFVKNFIAALIVDIENYWIGLNDKDVSRNLLSISNIYVEAD</sequence>
<dbReference type="PANTHER" id="PTHR22801:SF63">
    <property type="entry name" value="C-TYPE LECTIN DOMAIN-CONTAINING PROTEIN"/>
    <property type="match status" value="1"/>
</dbReference>
<dbReference type="EMBL" id="OV696704">
    <property type="protein sequence ID" value="CAH1252243.1"/>
    <property type="molecule type" value="Genomic_DNA"/>
</dbReference>
<evidence type="ECO:0000313" key="3">
    <source>
        <dbReference type="EMBL" id="CAH1252243.1"/>
    </source>
</evidence>
<organism evidence="3 4">
    <name type="scientific">Branchiostoma lanceolatum</name>
    <name type="common">Common lancelet</name>
    <name type="synonym">Amphioxus lanceolatum</name>
    <dbReference type="NCBI Taxonomy" id="7740"/>
    <lineage>
        <taxon>Eukaryota</taxon>
        <taxon>Metazoa</taxon>
        <taxon>Chordata</taxon>
        <taxon>Cephalochordata</taxon>
        <taxon>Leptocardii</taxon>
        <taxon>Amphioxiformes</taxon>
        <taxon>Branchiostomatidae</taxon>
        <taxon>Branchiostoma</taxon>
    </lineage>
</organism>
<gene>
    <name evidence="3" type="primary">Hypp9239</name>
    <name evidence="3" type="ORF">BLAG_LOCUS12374</name>
</gene>
<dbReference type="InterPro" id="IPR050801">
    <property type="entry name" value="Ca-Dep_Lectins_ImmuneDev"/>
</dbReference>
<dbReference type="SUPFAM" id="SSF56436">
    <property type="entry name" value="C-type lectin-like"/>
    <property type="match status" value="1"/>
</dbReference>
<name>A0A8K0EKM3_BRALA</name>
<reference evidence="3" key="1">
    <citation type="submission" date="2022-01" db="EMBL/GenBank/DDBJ databases">
        <authorList>
            <person name="Braso-Vives M."/>
        </authorList>
    </citation>
    <scope>NUCLEOTIDE SEQUENCE</scope>
</reference>
<evidence type="ECO:0000313" key="4">
    <source>
        <dbReference type="Proteomes" id="UP000838412"/>
    </source>
</evidence>
<evidence type="ECO:0000259" key="2">
    <source>
        <dbReference type="Pfam" id="PF00059"/>
    </source>
</evidence>
<proteinExistence type="predicted"/>
<keyword evidence="4" id="KW-1185">Reference proteome</keyword>
<feature type="chain" id="PRO_5035425386" evidence="1">
    <location>
        <begin position="35"/>
        <end position="112"/>
    </location>
</feature>
<dbReference type="CDD" id="cd00037">
    <property type="entry name" value="CLECT"/>
    <property type="match status" value="1"/>
</dbReference>
<dbReference type="Proteomes" id="UP000838412">
    <property type="component" value="Chromosome 19"/>
</dbReference>
<evidence type="ECO:0000256" key="1">
    <source>
        <dbReference type="SAM" id="SignalP"/>
    </source>
</evidence>
<dbReference type="Gene3D" id="3.10.100.10">
    <property type="entry name" value="Mannose-Binding Protein A, subunit A"/>
    <property type="match status" value="1"/>
</dbReference>
<dbReference type="InterPro" id="IPR016187">
    <property type="entry name" value="CTDL_fold"/>
</dbReference>